<dbReference type="Gene3D" id="1.10.10.10">
    <property type="entry name" value="Winged helix-like DNA-binding domain superfamily/Winged helix DNA-binding domain"/>
    <property type="match status" value="1"/>
</dbReference>
<evidence type="ECO:0000259" key="4">
    <source>
        <dbReference type="PROSITE" id="PS51118"/>
    </source>
</evidence>
<proteinExistence type="predicted"/>
<dbReference type="InterPro" id="IPR036390">
    <property type="entry name" value="WH_DNA-bd_sf"/>
</dbReference>
<dbReference type="PANTHER" id="PTHR33204:SF18">
    <property type="entry name" value="TRANSCRIPTIONAL REGULATORY PROTEIN"/>
    <property type="match status" value="1"/>
</dbReference>
<keyword evidence="3" id="KW-0804">Transcription</keyword>
<dbReference type="SUPFAM" id="SSF46785">
    <property type="entry name" value="Winged helix' DNA-binding domain"/>
    <property type="match status" value="1"/>
</dbReference>
<gene>
    <name evidence="5" type="ORF">VSH64_10485</name>
</gene>
<dbReference type="EMBL" id="CP142149">
    <property type="protein sequence ID" value="WSE32531.1"/>
    <property type="molecule type" value="Genomic_DNA"/>
</dbReference>
<feature type="domain" description="HTH hxlR-type" evidence="4">
    <location>
        <begin position="12"/>
        <end position="107"/>
    </location>
</feature>
<keyword evidence="6" id="KW-1185">Reference proteome</keyword>
<evidence type="ECO:0000256" key="2">
    <source>
        <dbReference type="ARBA" id="ARBA00023125"/>
    </source>
</evidence>
<keyword evidence="1" id="KW-0805">Transcription regulation</keyword>
<dbReference type="RefSeq" id="WP_326835338.1">
    <property type="nucleotide sequence ID" value="NZ_CP142149.1"/>
</dbReference>
<sequence>MALPKYYAGQQCSLARSLEIVGERWTLLILRDAFFGVRRFGDFQAHLGMSRAVLTERLEGLLEAGLLTETPGSHGYREYVLTDKGLGLWPAVRDLLAWGDEHFSPRGPRRVFRHVRDSGLLAQDGSCSSCGRTVDPAELDILPGPGYDDHAGDFVSEALAEPHRMLEPLRAR</sequence>
<dbReference type="Proteomes" id="UP001330812">
    <property type="component" value="Chromosome"/>
</dbReference>
<dbReference type="PROSITE" id="PS51118">
    <property type="entry name" value="HTH_HXLR"/>
    <property type="match status" value="1"/>
</dbReference>
<dbReference type="InterPro" id="IPR002577">
    <property type="entry name" value="HTH_HxlR"/>
</dbReference>
<protein>
    <submittedName>
        <fullName evidence="5">Helix-turn-helix domain-containing protein</fullName>
    </submittedName>
</protein>
<evidence type="ECO:0000256" key="1">
    <source>
        <dbReference type="ARBA" id="ARBA00023015"/>
    </source>
</evidence>
<accession>A0ABZ1IFK6</accession>
<organism evidence="5 6">
    <name type="scientific">Amycolatopsis rhabdoformis</name>
    <dbReference type="NCBI Taxonomy" id="1448059"/>
    <lineage>
        <taxon>Bacteria</taxon>
        <taxon>Bacillati</taxon>
        <taxon>Actinomycetota</taxon>
        <taxon>Actinomycetes</taxon>
        <taxon>Pseudonocardiales</taxon>
        <taxon>Pseudonocardiaceae</taxon>
        <taxon>Amycolatopsis</taxon>
    </lineage>
</organism>
<dbReference type="Pfam" id="PF01638">
    <property type="entry name" value="HxlR"/>
    <property type="match status" value="1"/>
</dbReference>
<evidence type="ECO:0000256" key="3">
    <source>
        <dbReference type="ARBA" id="ARBA00023163"/>
    </source>
</evidence>
<evidence type="ECO:0000313" key="5">
    <source>
        <dbReference type="EMBL" id="WSE32531.1"/>
    </source>
</evidence>
<reference evidence="5 6" key="1">
    <citation type="journal article" date="2015" name="Int. J. Syst. Evol. Microbiol.">
        <title>Amycolatopsis rhabdoformis sp. nov., an actinomycete isolated from a tropical forest soil.</title>
        <authorList>
            <person name="Souza W.R."/>
            <person name="Silva R.E."/>
            <person name="Goodfellow M."/>
            <person name="Busarakam K."/>
            <person name="Figueiro F.S."/>
            <person name="Ferreira D."/>
            <person name="Rodrigues-Filho E."/>
            <person name="Moraes L.A.B."/>
            <person name="Zucchi T.D."/>
        </authorList>
    </citation>
    <scope>NUCLEOTIDE SEQUENCE [LARGE SCALE GENOMIC DNA]</scope>
    <source>
        <strain evidence="5 6">NCIMB 14900</strain>
    </source>
</reference>
<evidence type="ECO:0000313" key="6">
    <source>
        <dbReference type="Proteomes" id="UP001330812"/>
    </source>
</evidence>
<dbReference type="PANTHER" id="PTHR33204">
    <property type="entry name" value="TRANSCRIPTIONAL REGULATOR, MARR FAMILY"/>
    <property type="match status" value="1"/>
</dbReference>
<name>A0ABZ1IFK6_9PSEU</name>
<dbReference type="InterPro" id="IPR036388">
    <property type="entry name" value="WH-like_DNA-bd_sf"/>
</dbReference>
<keyword evidence="2" id="KW-0238">DNA-binding</keyword>